<dbReference type="SMART" id="SM00408">
    <property type="entry name" value="IGc2"/>
    <property type="match status" value="1"/>
</dbReference>
<sequence length="120" mass="13303">MTCRVSGTPMPSVSFFHDSKNIDEDEEFVISYNPETGEVTLIIVEVFPEDQGQYICVAENPAGHATTSAYLSVLETKETTMELEVDQPQHSKAYYTQFLAASKCDIQLSRTGLDAFGIVK</sequence>
<dbReference type="AlphaFoldDB" id="A0AAV4BWE1"/>
<dbReference type="EMBL" id="BLXT01005627">
    <property type="protein sequence ID" value="GFO24775.1"/>
    <property type="molecule type" value="Genomic_DNA"/>
</dbReference>
<dbReference type="InterPro" id="IPR036179">
    <property type="entry name" value="Ig-like_dom_sf"/>
</dbReference>
<keyword evidence="5" id="KW-1185">Reference proteome</keyword>
<proteinExistence type="inferred from homology"/>
<name>A0AAV4BWE1_9GAST</name>
<dbReference type="Gene3D" id="2.60.40.10">
    <property type="entry name" value="Immunoglobulins"/>
    <property type="match status" value="1"/>
</dbReference>
<protein>
    <submittedName>
        <fullName evidence="4">Myosin light chain kinase, smooth muscle</fullName>
    </submittedName>
</protein>
<keyword evidence="2" id="KW-0393">Immunoglobulin domain</keyword>
<feature type="domain" description="Ig-like" evidence="3">
    <location>
        <begin position="1"/>
        <end position="72"/>
    </location>
</feature>
<evidence type="ECO:0000313" key="4">
    <source>
        <dbReference type="EMBL" id="GFO24775.1"/>
    </source>
</evidence>
<dbReference type="SUPFAM" id="SSF48726">
    <property type="entry name" value="Immunoglobulin"/>
    <property type="match status" value="1"/>
</dbReference>
<dbReference type="FunFam" id="2.60.40.10:FF:000080">
    <property type="entry name" value="Myosin light chain kinase, smooth muscle"/>
    <property type="match status" value="1"/>
</dbReference>
<dbReference type="InterPro" id="IPR003598">
    <property type="entry name" value="Ig_sub2"/>
</dbReference>
<dbReference type="InterPro" id="IPR013098">
    <property type="entry name" value="Ig_I-set"/>
</dbReference>
<comment type="similarity">
    <text evidence="1">Belongs to the protein kinase superfamily. CAMK Ser/Thr protein kinase family.</text>
</comment>
<dbReference type="GO" id="GO:0016301">
    <property type="term" value="F:kinase activity"/>
    <property type="evidence" value="ECO:0007669"/>
    <property type="project" value="UniProtKB-KW"/>
</dbReference>
<keyword evidence="4" id="KW-0808">Transferase</keyword>
<evidence type="ECO:0000259" key="3">
    <source>
        <dbReference type="PROSITE" id="PS50835"/>
    </source>
</evidence>
<dbReference type="PANTHER" id="PTHR47633">
    <property type="entry name" value="IMMUNOGLOBULIN"/>
    <property type="match status" value="1"/>
</dbReference>
<dbReference type="PROSITE" id="PS50835">
    <property type="entry name" value="IG_LIKE"/>
    <property type="match status" value="1"/>
</dbReference>
<dbReference type="Proteomes" id="UP000735302">
    <property type="component" value="Unassembled WGS sequence"/>
</dbReference>
<evidence type="ECO:0000256" key="1">
    <source>
        <dbReference type="ARBA" id="ARBA00006692"/>
    </source>
</evidence>
<evidence type="ECO:0000313" key="5">
    <source>
        <dbReference type="Proteomes" id="UP000735302"/>
    </source>
</evidence>
<keyword evidence="4" id="KW-0418">Kinase</keyword>
<dbReference type="InterPro" id="IPR013783">
    <property type="entry name" value="Ig-like_fold"/>
</dbReference>
<comment type="caution">
    <text evidence="4">The sequence shown here is derived from an EMBL/GenBank/DDBJ whole genome shotgun (WGS) entry which is preliminary data.</text>
</comment>
<evidence type="ECO:0000256" key="2">
    <source>
        <dbReference type="ARBA" id="ARBA00023319"/>
    </source>
</evidence>
<dbReference type="InterPro" id="IPR007110">
    <property type="entry name" value="Ig-like_dom"/>
</dbReference>
<reference evidence="4 5" key="1">
    <citation type="journal article" date="2021" name="Elife">
        <title>Chloroplast acquisition without the gene transfer in kleptoplastic sea slugs, Plakobranchus ocellatus.</title>
        <authorList>
            <person name="Maeda T."/>
            <person name="Takahashi S."/>
            <person name="Yoshida T."/>
            <person name="Shimamura S."/>
            <person name="Takaki Y."/>
            <person name="Nagai Y."/>
            <person name="Toyoda A."/>
            <person name="Suzuki Y."/>
            <person name="Arimoto A."/>
            <person name="Ishii H."/>
            <person name="Satoh N."/>
            <person name="Nishiyama T."/>
            <person name="Hasebe M."/>
            <person name="Maruyama T."/>
            <person name="Minagawa J."/>
            <person name="Obokata J."/>
            <person name="Shigenobu S."/>
        </authorList>
    </citation>
    <scope>NUCLEOTIDE SEQUENCE [LARGE SCALE GENOMIC DNA]</scope>
</reference>
<gene>
    <name evidence="4" type="ORF">PoB_005128000</name>
</gene>
<dbReference type="Pfam" id="PF07679">
    <property type="entry name" value="I-set"/>
    <property type="match status" value="1"/>
</dbReference>
<organism evidence="4 5">
    <name type="scientific">Plakobranchus ocellatus</name>
    <dbReference type="NCBI Taxonomy" id="259542"/>
    <lineage>
        <taxon>Eukaryota</taxon>
        <taxon>Metazoa</taxon>
        <taxon>Spiralia</taxon>
        <taxon>Lophotrochozoa</taxon>
        <taxon>Mollusca</taxon>
        <taxon>Gastropoda</taxon>
        <taxon>Heterobranchia</taxon>
        <taxon>Euthyneura</taxon>
        <taxon>Panpulmonata</taxon>
        <taxon>Sacoglossa</taxon>
        <taxon>Placobranchoidea</taxon>
        <taxon>Plakobranchidae</taxon>
        <taxon>Plakobranchus</taxon>
    </lineage>
</organism>
<accession>A0AAV4BWE1</accession>